<evidence type="ECO:0000256" key="11">
    <source>
        <dbReference type="SAM" id="MobiDB-lite"/>
    </source>
</evidence>
<evidence type="ECO:0000256" key="6">
    <source>
        <dbReference type="ARBA" id="ARBA00022801"/>
    </source>
</evidence>
<keyword evidence="6 10" id="KW-0378">Hydrolase</keyword>
<dbReference type="GO" id="GO:0000014">
    <property type="term" value="F:single-stranded DNA endodeoxyribonuclease activity"/>
    <property type="evidence" value="ECO:0007669"/>
    <property type="project" value="TreeGrafter"/>
</dbReference>
<dbReference type="GO" id="GO:0003676">
    <property type="term" value="F:nucleic acid binding"/>
    <property type="evidence" value="ECO:0007669"/>
    <property type="project" value="InterPro"/>
</dbReference>
<dbReference type="GO" id="GO:0005743">
    <property type="term" value="C:mitochondrial inner membrane"/>
    <property type="evidence" value="ECO:0007669"/>
    <property type="project" value="TreeGrafter"/>
</dbReference>
<feature type="compositionally biased region" description="Pro residues" evidence="11">
    <location>
        <begin position="114"/>
        <end position="123"/>
    </location>
</feature>
<dbReference type="CDD" id="cd00091">
    <property type="entry name" value="NUC"/>
    <property type="match status" value="1"/>
</dbReference>
<keyword evidence="15" id="KW-1185">Reference proteome</keyword>
<evidence type="ECO:0000256" key="5">
    <source>
        <dbReference type="ARBA" id="ARBA00022759"/>
    </source>
</evidence>
<feature type="domain" description="DNA/RNA non-specific endonuclease/pyrophosphatase/phosphodiesterase" evidence="13">
    <location>
        <begin position="86"/>
        <end position="310"/>
    </location>
</feature>
<keyword evidence="3 10" id="KW-0540">Nuclease</keyword>
<organism evidence="14 15">
    <name type="scientific">Mycena pura</name>
    <dbReference type="NCBI Taxonomy" id="153505"/>
    <lineage>
        <taxon>Eukaryota</taxon>
        <taxon>Fungi</taxon>
        <taxon>Dikarya</taxon>
        <taxon>Basidiomycota</taxon>
        <taxon>Agaricomycotina</taxon>
        <taxon>Agaricomycetes</taxon>
        <taxon>Agaricomycetidae</taxon>
        <taxon>Agaricales</taxon>
        <taxon>Marasmiineae</taxon>
        <taxon>Mycenaceae</taxon>
        <taxon>Mycena</taxon>
    </lineage>
</organism>
<comment type="similarity">
    <text evidence="2 10">Belongs to the DNA/RNA non-specific endonuclease family.</text>
</comment>
<evidence type="ECO:0000256" key="3">
    <source>
        <dbReference type="ARBA" id="ARBA00022722"/>
    </source>
</evidence>
<comment type="cofactor">
    <cofactor evidence="1 10">
        <name>Mg(2+)</name>
        <dbReference type="ChEBI" id="CHEBI:18420"/>
    </cofactor>
</comment>
<dbReference type="EMBL" id="JARJCW010000079">
    <property type="protein sequence ID" value="KAJ7197243.1"/>
    <property type="molecule type" value="Genomic_DNA"/>
</dbReference>
<sequence>MMSFSPRFYDILFKSGFFVVGGLAGSMIATHHHHNNLKILKQDLNILHPPVVQFGAAKDKVEISEDPYVKEVLKYGNPGPVADALARKAYVAAYDRRLRHPAWTAEHLTAASLRPPPTDPAGPPDRSKSLFAEDEDLPIPFRARLQDYFKSGYDRGHMVPAADAKLSQEAMDETFLLSNIAPQVGDGFNRHYWAYLEDWCRRLTGTFADVYVFTVPLYLPRLGTDGKWRVTHEVIGSPPNVAVPTHFAKVVLASKPSSPSAPETLELSAGAFVLPNASIPNITPMDSFLMPIEAVEHAAGILLFSKAVKAAAKPICTTTKCELIIRKFDDAQKKPNLRRTVSAPN</sequence>
<evidence type="ECO:0000256" key="9">
    <source>
        <dbReference type="PIRSR" id="PIRSR640255-2"/>
    </source>
</evidence>
<evidence type="ECO:0000256" key="4">
    <source>
        <dbReference type="ARBA" id="ARBA00022723"/>
    </source>
</evidence>
<proteinExistence type="inferred from homology"/>
<keyword evidence="5 10" id="KW-0255">Endonuclease</keyword>
<dbReference type="InterPro" id="IPR001604">
    <property type="entry name" value="Endo_G_ENPP1-like_dom"/>
</dbReference>
<dbReference type="InterPro" id="IPR020821">
    <property type="entry name" value="ENPP1-3/EXOG-like_nuc-like"/>
</dbReference>
<evidence type="ECO:0000256" key="8">
    <source>
        <dbReference type="PIRSR" id="PIRSR640255-1"/>
    </source>
</evidence>
<feature type="region of interest" description="Disordered" evidence="11">
    <location>
        <begin position="109"/>
        <end position="130"/>
    </location>
</feature>
<dbReference type="GO" id="GO:0004521">
    <property type="term" value="F:RNA endonuclease activity"/>
    <property type="evidence" value="ECO:0007669"/>
    <property type="project" value="TreeGrafter"/>
</dbReference>
<accession>A0AAD6Y578</accession>
<evidence type="ECO:0000259" key="12">
    <source>
        <dbReference type="SMART" id="SM00477"/>
    </source>
</evidence>
<dbReference type="Gene3D" id="3.40.570.10">
    <property type="entry name" value="Extracellular Endonuclease, subunit A"/>
    <property type="match status" value="1"/>
</dbReference>
<feature type="active site" description="Proton acceptor" evidence="8">
    <location>
        <position position="157"/>
    </location>
</feature>
<dbReference type="GO" id="GO:0046872">
    <property type="term" value="F:metal ion binding"/>
    <property type="evidence" value="ECO:0007669"/>
    <property type="project" value="UniProtKB-KW"/>
</dbReference>
<dbReference type="PANTHER" id="PTHR13966:SF5">
    <property type="entry name" value="ENDONUCLEASE G, MITOCHONDRIAL"/>
    <property type="match status" value="1"/>
</dbReference>
<dbReference type="PANTHER" id="PTHR13966">
    <property type="entry name" value="ENDONUCLEASE RELATED"/>
    <property type="match status" value="1"/>
</dbReference>
<feature type="domain" description="ENPP1-3/EXOG-like endonuclease/phosphodiesterase" evidence="12">
    <location>
        <begin position="87"/>
        <end position="310"/>
    </location>
</feature>
<dbReference type="PROSITE" id="PS01070">
    <property type="entry name" value="NUCLEASE_NON_SPEC"/>
    <property type="match status" value="1"/>
</dbReference>
<dbReference type="SMART" id="SM00477">
    <property type="entry name" value="NUC"/>
    <property type="match status" value="1"/>
</dbReference>
<dbReference type="Proteomes" id="UP001219525">
    <property type="component" value="Unassembled WGS sequence"/>
</dbReference>
<reference evidence="14" key="1">
    <citation type="submission" date="2023-03" db="EMBL/GenBank/DDBJ databases">
        <title>Massive genome expansion in bonnet fungi (Mycena s.s.) driven by repeated elements and novel gene families across ecological guilds.</title>
        <authorList>
            <consortium name="Lawrence Berkeley National Laboratory"/>
            <person name="Harder C.B."/>
            <person name="Miyauchi S."/>
            <person name="Viragh M."/>
            <person name="Kuo A."/>
            <person name="Thoen E."/>
            <person name="Andreopoulos B."/>
            <person name="Lu D."/>
            <person name="Skrede I."/>
            <person name="Drula E."/>
            <person name="Henrissat B."/>
            <person name="Morin E."/>
            <person name="Kohler A."/>
            <person name="Barry K."/>
            <person name="LaButti K."/>
            <person name="Morin E."/>
            <person name="Salamov A."/>
            <person name="Lipzen A."/>
            <person name="Mereny Z."/>
            <person name="Hegedus B."/>
            <person name="Baldrian P."/>
            <person name="Stursova M."/>
            <person name="Weitz H."/>
            <person name="Taylor A."/>
            <person name="Grigoriev I.V."/>
            <person name="Nagy L.G."/>
            <person name="Martin F."/>
            <person name="Kauserud H."/>
        </authorList>
    </citation>
    <scope>NUCLEOTIDE SEQUENCE</scope>
    <source>
        <strain evidence="14">9144</strain>
    </source>
</reference>
<name>A0AAD6Y578_9AGAR</name>
<protein>
    <recommendedName>
        <fullName evidence="10">Endonuclease</fullName>
        <ecNumber evidence="10">3.1.30.-</ecNumber>
    </recommendedName>
</protein>
<dbReference type="GO" id="GO:0005634">
    <property type="term" value="C:nucleus"/>
    <property type="evidence" value="ECO:0007669"/>
    <property type="project" value="TreeGrafter"/>
</dbReference>
<dbReference type="InterPro" id="IPR044925">
    <property type="entry name" value="His-Me_finger_sf"/>
</dbReference>
<evidence type="ECO:0000256" key="2">
    <source>
        <dbReference type="ARBA" id="ARBA00010052"/>
    </source>
</evidence>
<evidence type="ECO:0000313" key="14">
    <source>
        <dbReference type="EMBL" id="KAJ7197243.1"/>
    </source>
</evidence>
<gene>
    <name evidence="14" type="ORF">GGX14DRAFT_471974</name>
</gene>
<dbReference type="InterPro" id="IPR044929">
    <property type="entry name" value="DNA/RNA_non-sp_Endonuclease_sf"/>
</dbReference>
<dbReference type="InterPro" id="IPR040255">
    <property type="entry name" value="Non-specific_endonuclease"/>
</dbReference>
<dbReference type="FunFam" id="3.40.570.10:FF:000008">
    <property type="entry name" value="Probable NUC1-dna/rna non-specific nuclease, mitochondrial"/>
    <property type="match status" value="1"/>
</dbReference>
<dbReference type="GO" id="GO:0006309">
    <property type="term" value="P:apoptotic DNA fragmentation"/>
    <property type="evidence" value="ECO:0007669"/>
    <property type="project" value="TreeGrafter"/>
</dbReference>
<dbReference type="SUPFAM" id="SSF54060">
    <property type="entry name" value="His-Me finger endonucleases"/>
    <property type="match status" value="1"/>
</dbReference>
<dbReference type="Pfam" id="PF01223">
    <property type="entry name" value="Endonuclease_NS"/>
    <property type="match status" value="1"/>
</dbReference>
<keyword evidence="7" id="KW-0460">Magnesium</keyword>
<keyword evidence="4 9" id="KW-0479">Metal-binding</keyword>
<dbReference type="EC" id="3.1.30.-" evidence="10"/>
<dbReference type="AlphaFoldDB" id="A0AAD6Y578"/>
<dbReference type="InterPro" id="IPR018524">
    <property type="entry name" value="DNA/RNA_endonuclease_AS"/>
</dbReference>
<evidence type="ECO:0000256" key="1">
    <source>
        <dbReference type="ARBA" id="ARBA00001946"/>
    </source>
</evidence>
<evidence type="ECO:0000313" key="15">
    <source>
        <dbReference type="Proteomes" id="UP001219525"/>
    </source>
</evidence>
<feature type="binding site" evidence="9">
    <location>
        <position position="189"/>
    </location>
    <ligand>
        <name>Mg(2+)</name>
        <dbReference type="ChEBI" id="CHEBI:18420"/>
        <note>catalytic</note>
    </ligand>
</feature>
<evidence type="ECO:0000256" key="7">
    <source>
        <dbReference type="ARBA" id="ARBA00022842"/>
    </source>
</evidence>
<evidence type="ECO:0000259" key="13">
    <source>
        <dbReference type="SMART" id="SM00892"/>
    </source>
</evidence>
<evidence type="ECO:0000256" key="10">
    <source>
        <dbReference type="RuleBase" id="RU366055"/>
    </source>
</evidence>
<comment type="caution">
    <text evidence="14">The sequence shown here is derived from an EMBL/GenBank/DDBJ whole genome shotgun (WGS) entry which is preliminary data.</text>
</comment>
<dbReference type="SMART" id="SM00892">
    <property type="entry name" value="Endonuclease_NS"/>
    <property type="match status" value="1"/>
</dbReference>